<gene>
    <name evidence="2" type="ORF">PCOR1329_LOCUS66878</name>
</gene>
<evidence type="ECO:0000256" key="1">
    <source>
        <dbReference type="SAM" id="MobiDB-lite"/>
    </source>
</evidence>
<name>A0ABN9WFJ9_9DINO</name>
<evidence type="ECO:0000313" key="2">
    <source>
        <dbReference type="EMBL" id="CAK0885195.1"/>
    </source>
</evidence>
<feature type="compositionally biased region" description="Basic residues" evidence="1">
    <location>
        <begin position="128"/>
        <end position="157"/>
    </location>
</feature>
<feature type="region of interest" description="Disordered" evidence="1">
    <location>
        <begin position="249"/>
        <end position="296"/>
    </location>
</feature>
<organism evidence="2 3">
    <name type="scientific">Prorocentrum cordatum</name>
    <dbReference type="NCBI Taxonomy" id="2364126"/>
    <lineage>
        <taxon>Eukaryota</taxon>
        <taxon>Sar</taxon>
        <taxon>Alveolata</taxon>
        <taxon>Dinophyceae</taxon>
        <taxon>Prorocentrales</taxon>
        <taxon>Prorocentraceae</taxon>
        <taxon>Prorocentrum</taxon>
    </lineage>
</organism>
<accession>A0ABN9WFJ9</accession>
<sequence>PRMLLDGPRREEDAHVRAMPRACAPLTQHCRSYSHGLRSARATGALRAPSRGLAGAVDGGCFGKRAMRRARAGTPLPSDMHAGLLGEGEGGWGQGRGGGAGGGALPGEADPWAIPSSSACGEQAPARALRRGRGAQRSPGKGRHHGLPARAHGRRGSRGGETGGLRRPAAAGPLPSLRRHSWRTAVCRHWALRPGAQGTAPGLPAEPDERTSAPLEQNLALKRACRSARRAWHLQPTRKDMDVIRIQAGLHEAPKETPRDTVDSRSVGARKSRRPRRPFNRTERGPDCATLNSVGSSGVAVSLGGSASQECNLERLRQRRRRSNAA</sequence>
<proteinExistence type="predicted"/>
<feature type="compositionally biased region" description="Basic and acidic residues" evidence="1">
    <location>
        <begin position="252"/>
        <end position="263"/>
    </location>
</feature>
<feature type="non-terminal residue" evidence="2">
    <location>
        <position position="1"/>
    </location>
</feature>
<dbReference type="EMBL" id="CAUYUJ010018638">
    <property type="protein sequence ID" value="CAK0885195.1"/>
    <property type="molecule type" value="Genomic_DNA"/>
</dbReference>
<keyword evidence="3" id="KW-1185">Reference proteome</keyword>
<comment type="caution">
    <text evidence="2">The sequence shown here is derived from an EMBL/GenBank/DDBJ whole genome shotgun (WGS) entry which is preliminary data.</text>
</comment>
<feature type="region of interest" description="Disordered" evidence="1">
    <location>
        <begin position="193"/>
        <end position="212"/>
    </location>
</feature>
<feature type="compositionally biased region" description="Basic residues" evidence="1">
    <location>
        <begin position="268"/>
        <end position="279"/>
    </location>
</feature>
<evidence type="ECO:0000313" key="3">
    <source>
        <dbReference type="Proteomes" id="UP001189429"/>
    </source>
</evidence>
<reference evidence="2" key="1">
    <citation type="submission" date="2023-10" db="EMBL/GenBank/DDBJ databases">
        <authorList>
            <person name="Chen Y."/>
            <person name="Shah S."/>
            <person name="Dougan E. K."/>
            <person name="Thang M."/>
            <person name="Chan C."/>
        </authorList>
    </citation>
    <scope>NUCLEOTIDE SEQUENCE [LARGE SCALE GENOMIC DNA]</scope>
</reference>
<dbReference type="Proteomes" id="UP001189429">
    <property type="component" value="Unassembled WGS sequence"/>
</dbReference>
<feature type="compositionally biased region" description="Gly residues" evidence="1">
    <location>
        <begin position="85"/>
        <end position="105"/>
    </location>
</feature>
<feature type="region of interest" description="Disordered" evidence="1">
    <location>
        <begin position="73"/>
        <end position="177"/>
    </location>
</feature>
<protein>
    <submittedName>
        <fullName evidence="2">Uncharacterized protein</fullName>
    </submittedName>
</protein>